<dbReference type="Pfam" id="PF12923">
    <property type="entry name" value="RRP7"/>
    <property type="match status" value="1"/>
</dbReference>
<organism evidence="6 7">
    <name type="scientific">Edaphochlamys debaryana</name>
    <dbReference type="NCBI Taxonomy" id="47281"/>
    <lineage>
        <taxon>Eukaryota</taxon>
        <taxon>Viridiplantae</taxon>
        <taxon>Chlorophyta</taxon>
        <taxon>core chlorophytes</taxon>
        <taxon>Chlorophyceae</taxon>
        <taxon>CS clade</taxon>
        <taxon>Chlamydomonadales</taxon>
        <taxon>Chlamydomonadales incertae sedis</taxon>
        <taxon>Edaphochlamys</taxon>
    </lineage>
</organism>
<keyword evidence="3" id="KW-0175">Coiled coil</keyword>
<dbReference type="SUPFAM" id="SSF54928">
    <property type="entry name" value="RNA-binding domain, RBD"/>
    <property type="match status" value="1"/>
</dbReference>
<protein>
    <recommendedName>
        <fullName evidence="5">RRM domain-containing protein</fullName>
    </recommendedName>
</protein>
<dbReference type="GO" id="GO:0000028">
    <property type="term" value="P:ribosomal small subunit assembly"/>
    <property type="evidence" value="ECO:0007669"/>
    <property type="project" value="TreeGrafter"/>
</dbReference>
<dbReference type="GO" id="GO:0032545">
    <property type="term" value="C:CURI complex"/>
    <property type="evidence" value="ECO:0007669"/>
    <property type="project" value="TreeGrafter"/>
</dbReference>
<sequence>MTTERVYTLGLRYVAGSPFIRYLAVKRHEQAHGVGAALFVSGLPQGATEEVLKELFECFGPVSQAVLHPLKRSGIVVFGSEAGRLASLKYASRGQVLEYAGPAPRLPGGGGEEGEEGEGGEEANTPIGLKVWVAEHKAARPGNEVLQAQIDDWMDAFDEEQERRARERQAAMGEDGWTVVVRAKGRKRTREEGGVTVQTGGAASNAAAAAAAAAAAKDAKTGQLGDFYRFQRRERRRNELVELRQRFEDDRRRLAQLKATRNFKPC</sequence>
<dbReference type="PANTHER" id="PTHR13191">
    <property type="entry name" value="RIBOSOMAL RNA PROCESSING PROTEIN 7-RELATED"/>
    <property type="match status" value="1"/>
</dbReference>
<feature type="region of interest" description="Disordered" evidence="4">
    <location>
        <begin position="101"/>
        <end position="122"/>
    </location>
</feature>
<feature type="domain" description="RRM" evidence="5">
    <location>
        <begin position="36"/>
        <end position="101"/>
    </location>
</feature>
<feature type="coiled-coil region" evidence="3">
    <location>
        <begin position="233"/>
        <end position="260"/>
    </location>
</feature>
<dbReference type="Gene3D" id="6.10.250.1770">
    <property type="match status" value="1"/>
</dbReference>
<comment type="similarity">
    <text evidence="1">Belongs to the RRP7 family.</text>
</comment>
<name>A0A835Y5R3_9CHLO</name>
<reference evidence="6" key="1">
    <citation type="journal article" date="2020" name="bioRxiv">
        <title>Comparative genomics of Chlamydomonas.</title>
        <authorList>
            <person name="Craig R.J."/>
            <person name="Hasan A.R."/>
            <person name="Ness R.W."/>
            <person name="Keightley P.D."/>
        </authorList>
    </citation>
    <scope>NUCLEOTIDE SEQUENCE</scope>
    <source>
        <strain evidence="6">CCAP 11/70</strain>
    </source>
</reference>
<dbReference type="Pfam" id="PF00076">
    <property type="entry name" value="RRM_1"/>
    <property type="match status" value="1"/>
</dbReference>
<feature type="compositionally biased region" description="Acidic residues" evidence="4">
    <location>
        <begin position="112"/>
        <end position="121"/>
    </location>
</feature>
<evidence type="ECO:0000256" key="3">
    <source>
        <dbReference type="SAM" id="Coils"/>
    </source>
</evidence>
<dbReference type="EMBL" id="JAEHOE010000018">
    <property type="protein sequence ID" value="KAG2496503.1"/>
    <property type="molecule type" value="Genomic_DNA"/>
</dbReference>
<dbReference type="InterPro" id="IPR000504">
    <property type="entry name" value="RRM_dom"/>
</dbReference>
<dbReference type="SMART" id="SM00360">
    <property type="entry name" value="RRM"/>
    <property type="match status" value="1"/>
</dbReference>
<dbReference type="InterPro" id="IPR040446">
    <property type="entry name" value="RRP7"/>
</dbReference>
<accession>A0A835Y5R3</accession>
<evidence type="ECO:0000256" key="4">
    <source>
        <dbReference type="SAM" id="MobiDB-lite"/>
    </source>
</evidence>
<dbReference type="OrthoDB" id="5390at2759"/>
<evidence type="ECO:0000256" key="1">
    <source>
        <dbReference type="ARBA" id="ARBA00006110"/>
    </source>
</evidence>
<evidence type="ECO:0000313" key="7">
    <source>
        <dbReference type="Proteomes" id="UP000612055"/>
    </source>
</evidence>
<dbReference type="Gene3D" id="3.30.70.330">
    <property type="match status" value="1"/>
</dbReference>
<comment type="caution">
    <text evidence="6">The sequence shown here is derived from an EMBL/GenBank/DDBJ whole genome shotgun (WGS) entry which is preliminary data.</text>
</comment>
<evidence type="ECO:0000256" key="2">
    <source>
        <dbReference type="PROSITE-ProRule" id="PRU00176"/>
    </source>
</evidence>
<proteinExistence type="inferred from homology"/>
<evidence type="ECO:0000313" key="6">
    <source>
        <dbReference type="EMBL" id="KAG2496503.1"/>
    </source>
</evidence>
<evidence type="ECO:0000259" key="5">
    <source>
        <dbReference type="PROSITE" id="PS50102"/>
    </source>
</evidence>
<dbReference type="PROSITE" id="PS50102">
    <property type="entry name" value="RRM"/>
    <property type="match status" value="1"/>
</dbReference>
<keyword evidence="2" id="KW-0694">RNA-binding</keyword>
<dbReference type="AlphaFoldDB" id="A0A835Y5R3"/>
<dbReference type="InterPro" id="IPR012677">
    <property type="entry name" value="Nucleotide-bd_a/b_plait_sf"/>
</dbReference>
<keyword evidence="7" id="KW-1185">Reference proteome</keyword>
<gene>
    <name evidence="6" type="ORF">HYH03_005328</name>
</gene>
<dbReference type="GO" id="GO:0006364">
    <property type="term" value="P:rRNA processing"/>
    <property type="evidence" value="ECO:0007669"/>
    <property type="project" value="TreeGrafter"/>
</dbReference>
<dbReference type="InterPro" id="IPR024326">
    <property type="entry name" value="RRP7_C"/>
</dbReference>
<dbReference type="GO" id="GO:0003723">
    <property type="term" value="F:RNA binding"/>
    <property type="evidence" value="ECO:0007669"/>
    <property type="project" value="UniProtKB-UniRule"/>
</dbReference>
<dbReference type="GO" id="GO:0034456">
    <property type="term" value="C:UTP-C complex"/>
    <property type="evidence" value="ECO:0007669"/>
    <property type="project" value="TreeGrafter"/>
</dbReference>
<dbReference type="InterPro" id="IPR035979">
    <property type="entry name" value="RBD_domain_sf"/>
</dbReference>
<dbReference type="Proteomes" id="UP000612055">
    <property type="component" value="Unassembled WGS sequence"/>
</dbReference>
<dbReference type="CDD" id="cd00590">
    <property type="entry name" value="RRM_SF"/>
    <property type="match status" value="1"/>
</dbReference>
<dbReference type="PANTHER" id="PTHR13191:SF0">
    <property type="entry name" value="RIBOSOMAL RNA-PROCESSING PROTEIN 7 HOMOLOG A-RELATED"/>
    <property type="match status" value="1"/>
</dbReference>